<protein>
    <submittedName>
        <fullName evidence="1">DNA methylase</fullName>
    </submittedName>
</protein>
<evidence type="ECO:0000313" key="2">
    <source>
        <dbReference type="Proteomes" id="UP000749320"/>
    </source>
</evidence>
<comment type="caution">
    <text evidence="1">The sequence shown here is derived from an EMBL/GenBank/DDBJ whole genome shotgun (WGS) entry which is preliminary data.</text>
</comment>
<sequence length="104" mass="11952">KLYDKIIDKNLTVKRINISANHVVSETTLINQKTIEQLDLFTDYEALKKQREKESKELLKEKKLQQATLQIKKKYGKNAILKGMNLKEGATTIERNKTIGGHKA</sequence>
<dbReference type="Proteomes" id="UP000749320">
    <property type="component" value="Unassembled WGS sequence"/>
</dbReference>
<dbReference type="EMBL" id="DYWV01000064">
    <property type="protein sequence ID" value="HJF39673.1"/>
    <property type="molecule type" value="Genomic_DNA"/>
</dbReference>
<reference evidence="1" key="2">
    <citation type="submission" date="2021-09" db="EMBL/GenBank/DDBJ databases">
        <authorList>
            <person name="Gilroy R."/>
        </authorList>
    </citation>
    <scope>NUCLEOTIDE SEQUENCE</scope>
    <source>
        <strain evidence="1">CHK193-16274</strain>
    </source>
</reference>
<dbReference type="GO" id="GO:0008168">
    <property type="term" value="F:methyltransferase activity"/>
    <property type="evidence" value="ECO:0007669"/>
    <property type="project" value="UniProtKB-KW"/>
</dbReference>
<feature type="non-terminal residue" evidence="1">
    <location>
        <position position="1"/>
    </location>
</feature>
<gene>
    <name evidence="1" type="ORF">K8V91_02005</name>
</gene>
<reference evidence="1" key="1">
    <citation type="journal article" date="2021" name="PeerJ">
        <title>Extensive microbial diversity within the chicken gut microbiome revealed by metagenomics and culture.</title>
        <authorList>
            <person name="Gilroy R."/>
            <person name="Ravi A."/>
            <person name="Getino M."/>
            <person name="Pursley I."/>
            <person name="Horton D.L."/>
            <person name="Alikhan N.F."/>
            <person name="Baker D."/>
            <person name="Gharbi K."/>
            <person name="Hall N."/>
            <person name="Watson M."/>
            <person name="Adriaenssens E.M."/>
            <person name="Foster-Nyarko E."/>
            <person name="Jarju S."/>
            <person name="Secka A."/>
            <person name="Antonio M."/>
            <person name="Oren A."/>
            <person name="Chaudhuri R.R."/>
            <person name="La Ragione R."/>
            <person name="Hildebrand F."/>
            <person name="Pallen M.J."/>
        </authorList>
    </citation>
    <scope>NUCLEOTIDE SEQUENCE</scope>
    <source>
        <strain evidence="1">CHK193-16274</strain>
    </source>
</reference>
<proteinExistence type="predicted"/>
<keyword evidence="1" id="KW-0489">Methyltransferase</keyword>
<keyword evidence="1" id="KW-0808">Transferase</keyword>
<organism evidence="1 2">
    <name type="scientific">Thomasclavelia spiroformis</name>
    <dbReference type="NCBI Taxonomy" id="29348"/>
    <lineage>
        <taxon>Bacteria</taxon>
        <taxon>Bacillati</taxon>
        <taxon>Bacillota</taxon>
        <taxon>Erysipelotrichia</taxon>
        <taxon>Erysipelotrichales</taxon>
        <taxon>Coprobacillaceae</taxon>
        <taxon>Thomasclavelia</taxon>
    </lineage>
</organism>
<dbReference type="GO" id="GO:0032259">
    <property type="term" value="P:methylation"/>
    <property type="evidence" value="ECO:0007669"/>
    <property type="project" value="UniProtKB-KW"/>
</dbReference>
<name>A0A921G9G3_9FIRM</name>
<accession>A0A921G9G3</accession>
<evidence type="ECO:0000313" key="1">
    <source>
        <dbReference type="EMBL" id="HJF39673.1"/>
    </source>
</evidence>
<dbReference type="AlphaFoldDB" id="A0A921G9G3"/>